<dbReference type="EMBL" id="WIGO01000077">
    <property type="protein sequence ID" value="KAF6831784.1"/>
    <property type="molecule type" value="Genomic_DNA"/>
</dbReference>
<dbReference type="Proteomes" id="UP000654918">
    <property type="component" value="Unassembled WGS sequence"/>
</dbReference>
<proteinExistence type="predicted"/>
<dbReference type="InterPro" id="IPR025337">
    <property type="entry name" value="Questin_oxidase-like"/>
</dbReference>
<evidence type="ECO:0000313" key="3">
    <source>
        <dbReference type="Proteomes" id="UP000654918"/>
    </source>
</evidence>
<evidence type="ECO:0000256" key="1">
    <source>
        <dbReference type="ARBA" id="ARBA00023002"/>
    </source>
</evidence>
<name>A0A8H6NFS0_9PEZI</name>
<dbReference type="PANTHER" id="PTHR35870">
    <property type="entry name" value="PROTEIN, PUTATIVE (AFU_ORTHOLOGUE AFUA_5G03330)-RELATED"/>
    <property type="match status" value="1"/>
</dbReference>
<dbReference type="Pfam" id="PF14027">
    <property type="entry name" value="Questin_oxidase"/>
    <property type="match status" value="1"/>
</dbReference>
<keyword evidence="1" id="KW-0560">Oxidoreductase</keyword>
<dbReference type="GO" id="GO:0016491">
    <property type="term" value="F:oxidoreductase activity"/>
    <property type="evidence" value="ECO:0007669"/>
    <property type="project" value="UniProtKB-KW"/>
</dbReference>
<dbReference type="PANTHER" id="PTHR35870:SF1">
    <property type="entry name" value="PROTEIN, PUTATIVE (AFU_ORTHOLOGUE AFUA_5G03330)-RELATED"/>
    <property type="match status" value="1"/>
</dbReference>
<organism evidence="2 3">
    <name type="scientific">Colletotrichum plurivorum</name>
    <dbReference type="NCBI Taxonomy" id="2175906"/>
    <lineage>
        <taxon>Eukaryota</taxon>
        <taxon>Fungi</taxon>
        <taxon>Dikarya</taxon>
        <taxon>Ascomycota</taxon>
        <taxon>Pezizomycotina</taxon>
        <taxon>Sordariomycetes</taxon>
        <taxon>Hypocreomycetidae</taxon>
        <taxon>Glomerellales</taxon>
        <taxon>Glomerellaceae</taxon>
        <taxon>Colletotrichum</taxon>
        <taxon>Colletotrichum orchidearum species complex</taxon>
    </lineage>
</organism>
<keyword evidence="3" id="KW-1185">Reference proteome</keyword>
<reference evidence="2" key="1">
    <citation type="journal article" date="2020" name="Phytopathology">
        <title>Genome Sequence Resources of Colletotrichum truncatum, C. plurivorum, C. musicola, and C. sojae: Four Species Pathogenic to Soybean (Glycine max).</title>
        <authorList>
            <person name="Rogerio F."/>
            <person name="Boufleur T.R."/>
            <person name="Ciampi-Guillardi M."/>
            <person name="Sukno S.A."/>
            <person name="Thon M.R."/>
            <person name="Massola Junior N.S."/>
            <person name="Baroncelli R."/>
        </authorList>
    </citation>
    <scope>NUCLEOTIDE SEQUENCE</scope>
    <source>
        <strain evidence="2">LFN00145</strain>
    </source>
</reference>
<dbReference type="AlphaFoldDB" id="A0A8H6NFS0"/>
<accession>A0A8H6NFS0</accession>
<evidence type="ECO:0000313" key="2">
    <source>
        <dbReference type="EMBL" id="KAF6831784.1"/>
    </source>
</evidence>
<comment type="caution">
    <text evidence="2">The sequence shown here is derived from an EMBL/GenBank/DDBJ whole genome shotgun (WGS) entry which is preliminary data.</text>
</comment>
<sequence length="153" mass="17847">MNLTLQPKLRQPPPLGTADPAWDTVKELLQLNHDKFDIYFRSVDNVLLHNHLAHQVLTLYSLGAPAETIRSHFKTHAIYQKGKGLEDVLLVHKMSNLEDFKRFLGHPDQYHNYLELFRLRFKWLGYKDAVNRLLFSADEWSTEIFSRMVTGAS</sequence>
<gene>
    <name evidence="2" type="ORF">CPLU01_06574</name>
</gene>
<protein>
    <submittedName>
        <fullName evidence="2">HypA protein</fullName>
    </submittedName>
</protein>